<keyword evidence="8 11" id="KW-0472">Membrane</keyword>
<dbReference type="InterPro" id="IPR050277">
    <property type="entry name" value="Sodium:Solute_Symporter"/>
</dbReference>
<feature type="transmembrane region" description="Helical" evidence="11">
    <location>
        <begin position="221"/>
        <end position="248"/>
    </location>
</feature>
<proteinExistence type="inferred from homology"/>
<dbReference type="PANTHER" id="PTHR48086:SF6">
    <property type="entry name" value="CATION_ACETATE SYMPORTER ACTP"/>
    <property type="match status" value="1"/>
</dbReference>
<keyword evidence="5 11" id="KW-0812">Transmembrane</keyword>
<dbReference type="Proteomes" id="UP001499938">
    <property type="component" value="Unassembled WGS sequence"/>
</dbReference>
<evidence type="ECO:0000256" key="9">
    <source>
        <dbReference type="RuleBase" id="RU362091"/>
    </source>
</evidence>
<accession>A0ABN2LBX9</accession>
<feature type="transmembrane region" description="Helical" evidence="11">
    <location>
        <begin position="153"/>
        <end position="170"/>
    </location>
</feature>
<comment type="subcellular location">
    <subcellularLocation>
        <location evidence="1">Cell membrane</location>
        <topology evidence="1">Multi-pass membrane protein</topology>
    </subcellularLocation>
</comment>
<evidence type="ECO:0000256" key="6">
    <source>
        <dbReference type="ARBA" id="ARBA00022847"/>
    </source>
</evidence>
<evidence type="ECO:0000256" key="4">
    <source>
        <dbReference type="ARBA" id="ARBA00022475"/>
    </source>
</evidence>
<evidence type="ECO:0000256" key="5">
    <source>
        <dbReference type="ARBA" id="ARBA00022692"/>
    </source>
</evidence>
<feature type="transmembrane region" description="Helical" evidence="11">
    <location>
        <begin position="309"/>
        <end position="341"/>
    </location>
</feature>
<feature type="transmembrane region" description="Helical" evidence="11">
    <location>
        <begin position="73"/>
        <end position="95"/>
    </location>
</feature>
<dbReference type="InterPro" id="IPR038377">
    <property type="entry name" value="Na/Glc_symporter_sf"/>
</dbReference>
<evidence type="ECO:0000313" key="13">
    <source>
        <dbReference type="Proteomes" id="UP001499938"/>
    </source>
</evidence>
<keyword evidence="4" id="KW-1003">Cell membrane</keyword>
<dbReference type="PROSITE" id="PS50283">
    <property type="entry name" value="NA_SOLUT_SYMP_3"/>
    <property type="match status" value="1"/>
</dbReference>
<dbReference type="Gene3D" id="1.20.1730.10">
    <property type="entry name" value="Sodium/glucose cotransporter"/>
    <property type="match status" value="1"/>
</dbReference>
<evidence type="ECO:0000256" key="7">
    <source>
        <dbReference type="ARBA" id="ARBA00022989"/>
    </source>
</evidence>
<evidence type="ECO:0008006" key="14">
    <source>
        <dbReference type="Google" id="ProtNLM"/>
    </source>
</evidence>
<dbReference type="CDD" id="cd11480">
    <property type="entry name" value="SLC5sbd_u4"/>
    <property type="match status" value="1"/>
</dbReference>
<dbReference type="RefSeq" id="WP_344079990.1">
    <property type="nucleotide sequence ID" value="NZ_BAAAPO010000006.1"/>
</dbReference>
<protein>
    <recommendedName>
        <fullName evidence="14">Na+/solute symporter</fullName>
    </recommendedName>
</protein>
<gene>
    <name evidence="12" type="ORF">GCM10009811_02010</name>
</gene>
<evidence type="ECO:0000256" key="1">
    <source>
        <dbReference type="ARBA" id="ARBA00004651"/>
    </source>
</evidence>
<dbReference type="PANTHER" id="PTHR48086">
    <property type="entry name" value="SODIUM/PROLINE SYMPORTER-RELATED"/>
    <property type="match status" value="1"/>
</dbReference>
<evidence type="ECO:0000256" key="10">
    <source>
        <dbReference type="SAM" id="MobiDB-lite"/>
    </source>
</evidence>
<dbReference type="Pfam" id="PF00474">
    <property type="entry name" value="SSF"/>
    <property type="match status" value="1"/>
</dbReference>
<name>A0ABN2LBX9_9MICO</name>
<feature type="transmembrane region" description="Helical" evidence="11">
    <location>
        <begin position="260"/>
        <end position="280"/>
    </location>
</feature>
<feature type="transmembrane region" description="Helical" evidence="11">
    <location>
        <begin position="418"/>
        <end position="442"/>
    </location>
</feature>
<feature type="transmembrane region" description="Helical" evidence="11">
    <location>
        <begin position="388"/>
        <end position="411"/>
    </location>
</feature>
<feature type="transmembrane region" description="Helical" evidence="11">
    <location>
        <begin position="182"/>
        <end position="201"/>
    </location>
</feature>
<keyword evidence="6" id="KW-0769">Symport</keyword>
<keyword evidence="3" id="KW-0813">Transport</keyword>
<keyword evidence="7 11" id="KW-1133">Transmembrane helix</keyword>
<feature type="transmembrane region" description="Helical" evidence="11">
    <location>
        <begin position="362"/>
        <end position="382"/>
    </location>
</feature>
<dbReference type="InterPro" id="IPR001734">
    <property type="entry name" value="Na/solute_symporter"/>
</dbReference>
<feature type="transmembrane region" description="Helical" evidence="11">
    <location>
        <begin position="448"/>
        <end position="471"/>
    </location>
</feature>
<feature type="transmembrane region" description="Helical" evidence="11">
    <location>
        <begin position="6"/>
        <end position="24"/>
    </location>
</feature>
<sequence length="499" mass="52413">MQLASLLAIAAVCLATVSVGSLGLRMSRATSDFYVAGRAITPRRNASAIAGEYLSAASFLGVAGLIWQSGIDILWFPIGYTVGYLVLLVLIAAPLRRSGAYTLSDFTELRLESRPLRAFASLLIIGIGILYVLPQVQGAGLALRQATGWPTWAGSAVVAVVVFLAVAAGGMRSITLVQAMQYWIKLTAIAIPAFVLLAIWSRGDVGSVDFGDWAIPSTDPVGLYTTYSTMLALCLGTMGLPHVLVRFYTNPDGRDARRTTVGVIGLLAVFYLFPPIYGALGRLELPRLAPGSRLDTMALQLPGAMTDGLLATVLTAMLAGGAFAAFLSTTSGLIVSVAGVIDQDVLRPLIARRSGEDARGAATYRLATAIAVLLPFVLSRLLDPLGLATTVTLAFAVAASTFAPLLVLGVWWPRLTTVGAAAGLGVGTLCALISLTGAFLRVDPGDGWLAALIARPAAWTAPLAFATMVIVSHLTPSRRPPHTNRTLNRLHTPESLLPP</sequence>
<organism evidence="12 13">
    <name type="scientific">Nostocoides veronense</name>
    <dbReference type="NCBI Taxonomy" id="330836"/>
    <lineage>
        <taxon>Bacteria</taxon>
        <taxon>Bacillati</taxon>
        <taxon>Actinomycetota</taxon>
        <taxon>Actinomycetes</taxon>
        <taxon>Micrococcales</taxon>
        <taxon>Intrasporangiaceae</taxon>
        <taxon>Nostocoides</taxon>
    </lineage>
</organism>
<evidence type="ECO:0000256" key="3">
    <source>
        <dbReference type="ARBA" id="ARBA00022448"/>
    </source>
</evidence>
<feature type="region of interest" description="Disordered" evidence="10">
    <location>
        <begin position="477"/>
        <end position="499"/>
    </location>
</feature>
<comment type="caution">
    <text evidence="12">The sequence shown here is derived from an EMBL/GenBank/DDBJ whole genome shotgun (WGS) entry which is preliminary data.</text>
</comment>
<feature type="transmembrane region" description="Helical" evidence="11">
    <location>
        <begin position="116"/>
        <end position="133"/>
    </location>
</feature>
<dbReference type="EMBL" id="BAAAPO010000006">
    <property type="protein sequence ID" value="GAA1780357.1"/>
    <property type="molecule type" value="Genomic_DNA"/>
</dbReference>
<evidence type="ECO:0000256" key="11">
    <source>
        <dbReference type="SAM" id="Phobius"/>
    </source>
</evidence>
<evidence type="ECO:0000256" key="8">
    <source>
        <dbReference type="ARBA" id="ARBA00023136"/>
    </source>
</evidence>
<feature type="transmembrane region" description="Helical" evidence="11">
    <location>
        <begin position="45"/>
        <end position="67"/>
    </location>
</feature>
<keyword evidence="13" id="KW-1185">Reference proteome</keyword>
<reference evidence="12 13" key="1">
    <citation type="journal article" date="2019" name="Int. J. Syst. Evol. Microbiol.">
        <title>The Global Catalogue of Microorganisms (GCM) 10K type strain sequencing project: providing services to taxonomists for standard genome sequencing and annotation.</title>
        <authorList>
            <consortium name="The Broad Institute Genomics Platform"/>
            <consortium name="The Broad Institute Genome Sequencing Center for Infectious Disease"/>
            <person name="Wu L."/>
            <person name="Ma J."/>
        </authorList>
    </citation>
    <scope>NUCLEOTIDE SEQUENCE [LARGE SCALE GENOMIC DNA]</scope>
    <source>
        <strain evidence="12 13">JCM 15592</strain>
    </source>
</reference>
<evidence type="ECO:0000313" key="12">
    <source>
        <dbReference type="EMBL" id="GAA1780357.1"/>
    </source>
</evidence>
<comment type="similarity">
    <text evidence="2 9">Belongs to the sodium:solute symporter (SSF) (TC 2.A.21) family.</text>
</comment>
<evidence type="ECO:0000256" key="2">
    <source>
        <dbReference type="ARBA" id="ARBA00006434"/>
    </source>
</evidence>